<name>A0A5J5FB11_9PEZI</name>
<gene>
    <name evidence="1" type="ORF">FN846DRAFT_885985</name>
</gene>
<dbReference type="AlphaFoldDB" id="A0A5J5FB11"/>
<sequence>MSLNGHWQVSSIGSQHRVSQFAGHSENSAGNRRMPDLCMVRVTNKWRTASVVGTKRDALNADSGDILPAIGYAKTPWITEYLEIDVFALVVLPPVLASAASFPGQPNLSLRICFVALACGRRRTGNTASRVGTHHP</sequence>
<comment type="caution">
    <text evidence="1">The sequence shown here is derived from an EMBL/GenBank/DDBJ whole genome shotgun (WGS) entry which is preliminary data.</text>
</comment>
<evidence type="ECO:0000313" key="1">
    <source>
        <dbReference type="EMBL" id="KAA8914368.1"/>
    </source>
</evidence>
<proteinExistence type="predicted"/>
<keyword evidence="2" id="KW-1185">Reference proteome</keyword>
<accession>A0A5J5FB11</accession>
<reference evidence="1 2" key="1">
    <citation type="submission" date="2019-09" db="EMBL/GenBank/DDBJ databases">
        <title>Draft genome of the ectomycorrhizal ascomycete Sphaerosporella brunnea.</title>
        <authorList>
            <consortium name="DOE Joint Genome Institute"/>
            <person name="Benucci G.M."/>
            <person name="Marozzi G."/>
            <person name="Antonielli L."/>
            <person name="Sanchez S."/>
            <person name="Marco P."/>
            <person name="Wang X."/>
            <person name="Falini L.B."/>
            <person name="Barry K."/>
            <person name="Haridas S."/>
            <person name="Lipzen A."/>
            <person name="Labutti K."/>
            <person name="Grigoriev I.V."/>
            <person name="Murat C."/>
            <person name="Martin F."/>
            <person name="Albertini E."/>
            <person name="Donnini D."/>
            <person name="Bonito G."/>
        </authorList>
    </citation>
    <scope>NUCLEOTIDE SEQUENCE [LARGE SCALE GENOMIC DNA]</scope>
    <source>
        <strain evidence="1 2">Sb_GMNB300</strain>
    </source>
</reference>
<dbReference type="Proteomes" id="UP000326924">
    <property type="component" value="Unassembled WGS sequence"/>
</dbReference>
<dbReference type="InParanoid" id="A0A5J5FB11"/>
<organism evidence="1 2">
    <name type="scientific">Sphaerosporella brunnea</name>
    <dbReference type="NCBI Taxonomy" id="1250544"/>
    <lineage>
        <taxon>Eukaryota</taxon>
        <taxon>Fungi</taxon>
        <taxon>Dikarya</taxon>
        <taxon>Ascomycota</taxon>
        <taxon>Pezizomycotina</taxon>
        <taxon>Pezizomycetes</taxon>
        <taxon>Pezizales</taxon>
        <taxon>Pyronemataceae</taxon>
        <taxon>Sphaerosporella</taxon>
    </lineage>
</organism>
<dbReference type="EMBL" id="VXIS01000006">
    <property type="protein sequence ID" value="KAA8914368.1"/>
    <property type="molecule type" value="Genomic_DNA"/>
</dbReference>
<protein>
    <submittedName>
        <fullName evidence="1">Uncharacterized protein</fullName>
    </submittedName>
</protein>
<evidence type="ECO:0000313" key="2">
    <source>
        <dbReference type="Proteomes" id="UP000326924"/>
    </source>
</evidence>